<dbReference type="Proteomes" id="UP000007093">
    <property type="component" value="Chromosome"/>
</dbReference>
<organism evidence="1 2">
    <name type="scientific">Acidaminococcus intestini (strain RyC-MR95)</name>
    <dbReference type="NCBI Taxonomy" id="568816"/>
    <lineage>
        <taxon>Bacteria</taxon>
        <taxon>Bacillati</taxon>
        <taxon>Bacillota</taxon>
        <taxon>Negativicutes</taxon>
        <taxon>Acidaminococcales</taxon>
        <taxon>Acidaminococcaceae</taxon>
        <taxon>Acidaminococcus</taxon>
    </lineage>
</organism>
<dbReference type="KEGG" id="ain:Acin_1814"/>
<dbReference type="AlphaFoldDB" id="G4Q3V9"/>
<gene>
    <name evidence="1" type="ordered locus">Acin_1814</name>
</gene>
<name>G4Q3V9_ACIIR</name>
<dbReference type="STRING" id="568816.Acin_1814"/>
<dbReference type="InParanoid" id="G4Q3V9"/>
<protein>
    <submittedName>
        <fullName evidence="1">Uncharacterized protein</fullName>
    </submittedName>
</protein>
<accession>G4Q3V9</accession>
<keyword evidence="2" id="KW-1185">Reference proteome</keyword>
<sequence>MHWGIRLWPRFQETLPKGKVKLGGTTMLSSLQGGRLFLLQERSFCHAH</sequence>
<proteinExistence type="predicted"/>
<evidence type="ECO:0000313" key="2">
    <source>
        <dbReference type="Proteomes" id="UP000007093"/>
    </source>
</evidence>
<evidence type="ECO:0000313" key="1">
    <source>
        <dbReference type="EMBL" id="AEQ23025.1"/>
    </source>
</evidence>
<reference evidence="1 2" key="1">
    <citation type="journal article" date="2011" name="J. Bacteriol.">
        <title>Complete genome sequence of Acidaminococcus intestini RYC-MR95, a Gram-negative bacterium from the phylum Firmicutes.</title>
        <authorList>
            <person name="D'Auria G."/>
            <person name="Galan J.C."/>
            <person name="Rodriguez-Alcayna M."/>
            <person name="Moya A."/>
            <person name="Baquero F."/>
            <person name="Latorre A."/>
        </authorList>
    </citation>
    <scope>NUCLEOTIDE SEQUENCE [LARGE SCALE GENOMIC DNA]</scope>
    <source>
        <strain evidence="1 2">RyC-MR95</strain>
    </source>
</reference>
<dbReference type="EMBL" id="CP003058">
    <property type="protein sequence ID" value="AEQ23025.1"/>
    <property type="molecule type" value="Genomic_DNA"/>
</dbReference>
<dbReference type="HOGENOM" id="CLU_3148351_0_0_9"/>